<protein>
    <recommendedName>
        <fullName evidence="2">mannan endo-1,4-beta-mannosidase</fullName>
        <ecNumber evidence="2">3.2.1.78</ecNumber>
    </recommendedName>
</protein>
<keyword evidence="4" id="KW-0326">Glycosidase</keyword>
<keyword evidence="5" id="KW-1133">Transmembrane helix</keyword>
<dbReference type="EMBL" id="SJPL01000001">
    <property type="protein sequence ID" value="TWT72188.1"/>
    <property type="molecule type" value="Genomic_DNA"/>
</dbReference>
<evidence type="ECO:0000313" key="9">
    <source>
        <dbReference type="Proteomes" id="UP000317238"/>
    </source>
</evidence>
<evidence type="ECO:0000256" key="1">
    <source>
        <dbReference type="ARBA" id="ARBA00001678"/>
    </source>
</evidence>
<dbReference type="Pfam" id="PF02018">
    <property type="entry name" value="CBM_4_9"/>
    <property type="match status" value="1"/>
</dbReference>
<dbReference type="InterPro" id="IPR008979">
    <property type="entry name" value="Galactose-bd-like_sf"/>
</dbReference>
<dbReference type="InterPro" id="IPR017853">
    <property type="entry name" value="GH"/>
</dbReference>
<dbReference type="GO" id="GO:0004553">
    <property type="term" value="F:hydrolase activity, hydrolyzing O-glycosyl compounds"/>
    <property type="evidence" value="ECO:0007669"/>
    <property type="project" value="InterPro"/>
</dbReference>
<evidence type="ECO:0000259" key="7">
    <source>
        <dbReference type="Pfam" id="PF02018"/>
    </source>
</evidence>
<keyword evidence="5" id="KW-0472">Membrane</keyword>
<dbReference type="InterPro" id="IPR001547">
    <property type="entry name" value="Glyco_hydro_5"/>
</dbReference>
<dbReference type="Proteomes" id="UP000317238">
    <property type="component" value="Unassembled WGS sequence"/>
</dbReference>
<accession>A0A5C5YB69</accession>
<evidence type="ECO:0000256" key="3">
    <source>
        <dbReference type="ARBA" id="ARBA00022801"/>
    </source>
</evidence>
<feature type="domain" description="Glycoside hydrolase family 5" evidence="6">
    <location>
        <begin position="81"/>
        <end position="264"/>
    </location>
</feature>
<organism evidence="8 9">
    <name type="scientific">Crateriforma conspicua</name>
    <dbReference type="NCBI Taxonomy" id="2527996"/>
    <lineage>
        <taxon>Bacteria</taxon>
        <taxon>Pseudomonadati</taxon>
        <taxon>Planctomycetota</taxon>
        <taxon>Planctomycetia</taxon>
        <taxon>Planctomycetales</taxon>
        <taxon>Planctomycetaceae</taxon>
        <taxon>Crateriforma</taxon>
    </lineage>
</organism>
<keyword evidence="5" id="KW-0812">Transmembrane</keyword>
<keyword evidence="3" id="KW-0378">Hydrolase</keyword>
<dbReference type="SUPFAM" id="SSF51445">
    <property type="entry name" value="(Trans)glycosidases"/>
    <property type="match status" value="1"/>
</dbReference>
<dbReference type="AlphaFoldDB" id="A0A5C5YB69"/>
<feature type="transmembrane region" description="Helical" evidence="5">
    <location>
        <begin position="12"/>
        <end position="33"/>
    </location>
</feature>
<evidence type="ECO:0000256" key="5">
    <source>
        <dbReference type="SAM" id="Phobius"/>
    </source>
</evidence>
<feature type="domain" description="CBM-cenC" evidence="7">
    <location>
        <begin position="303"/>
        <end position="414"/>
    </location>
</feature>
<dbReference type="InterPro" id="IPR045053">
    <property type="entry name" value="MAN-like"/>
</dbReference>
<dbReference type="SUPFAM" id="SSF49785">
    <property type="entry name" value="Galactose-binding domain-like"/>
    <property type="match status" value="1"/>
</dbReference>
<evidence type="ECO:0000313" key="8">
    <source>
        <dbReference type="EMBL" id="TWT72188.1"/>
    </source>
</evidence>
<comment type="caution">
    <text evidence="8">The sequence shown here is derived from an EMBL/GenBank/DDBJ whole genome shotgun (WGS) entry which is preliminary data.</text>
</comment>
<dbReference type="Pfam" id="PF00150">
    <property type="entry name" value="Cellulase"/>
    <property type="match status" value="1"/>
</dbReference>
<dbReference type="PANTHER" id="PTHR31451">
    <property type="match status" value="1"/>
</dbReference>
<reference evidence="8 9" key="1">
    <citation type="submission" date="2019-02" db="EMBL/GenBank/DDBJ databases">
        <title>Deep-cultivation of Planctomycetes and their phenomic and genomic characterization uncovers novel biology.</title>
        <authorList>
            <person name="Wiegand S."/>
            <person name="Jogler M."/>
            <person name="Boedeker C."/>
            <person name="Pinto D."/>
            <person name="Vollmers J."/>
            <person name="Rivas-Marin E."/>
            <person name="Kohn T."/>
            <person name="Peeters S.H."/>
            <person name="Heuer A."/>
            <person name="Rast P."/>
            <person name="Oberbeckmann S."/>
            <person name="Bunk B."/>
            <person name="Jeske O."/>
            <person name="Meyerdierks A."/>
            <person name="Storesund J.E."/>
            <person name="Kallscheuer N."/>
            <person name="Luecker S."/>
            <person name="Lage O.M."/>
            <person name="Pohl T."/>
            <person name="Merkel B.J."/>
            <person name="Hornburger P."/>
            <person name="Mueller R.-W."/>
            <person name="Bruemmer F."/>
            <person name="Labrenz M."/>
            <person name="Spormann A.M."/>
            <person name="Op Den Camp H."/>
            <person name="Overmann J."/>
            <person name="Amann R."/>
            <person name="Jetten M.S.M."/>
            <person name="Mascher T."/>
            <person name="Medema M.H."/>
            <person name="Devos D.P."/>
            <person name="Kaster A.-K."/>
            <person name="Ovreas L."/>
            <person name="Rohde M."/>
            <person name="Galperin M.Y."/>
            <person name="Jogler C."/>
        </authorList>
    </citation>
    <scope>NUCLEOTIDE SEQUENCE [LARGE SCALE GENOMIC DNA]</scope>
    <source>
        <strain evidence="8 9">Pan14r</strain>
    </source>
</reference>
<dbReference type="InterPro" id="IPR003305">
    <property type="entry name" value="CenC_carb-bd"/>
</dbReference>
<dbReference type="Gene3D" id="2.60.120.260">
    <property type="entry name" value="Galactose-binding domain-like"/>
    <property type="match status" value="1"/>
</dbReference>
<name>A0A5C5YB69_9PLAN</name>
<keyword evidence="9" id="KW-1185">Reference proteome</keyword>
<evidence type="ECO:0000256" key="4">
    <source>
        <dbReference type="ARBA" id="ARBA00023295"/>
    </source>
</evidence>
<dbReference type="Gene3D" id="3.20.20.80">
    <property type="entry name" value="Glycosidases"/>
    <property type="match status" value="1"/>
</dbReference>
<gene>
    <name evidence="8" type="ORF">Pan14r_45060</name>
</gene>
<comment type="catalytic activity">
    <reaction evidence="1">
        <text>Random hydrolysis of (1-&gt;4)-beta-D-mannosidic linkages in mannans, galactomannans and glucomannans.</text>
        <dbReference type="EC" id="3.2.1.78"/>
    </reaction>
</comment>
<dbReference type="EC" id="3.2.1.78" evidence="2"/>
<evidence type="ECO:0000259" key="6">
    <source>
        <dbReference type="Pfam" id="PF00150"/>
    </source>
</evidence>
<dbReference type="GO" id="GO:0000272">
    <property type="term" value="P:polysaccharide catabolic process"/>
    <property type="evidence" value="ECO:0007669"/>
    <property type="project" value="InterPro"/>
</dbReference>
<proteinExistence type="predicted"/>
<sequence>MSPFRSFLHPLVWYIASLRILLMMALVFLGSWMPGSAQEPKGWFEFGMSAVDDQLDFLVNDDSIVPAGQPGRVTVADGHFVDGNGERIRFIGTNLCFGGAFPDKNDATAIAKRLGQLGVNVVRFHHMDNASAPRGIWDRGHKQLDDDQLDRLDWLIAQLKQNGIYSNLNLHVSRDYPGINRNTERAFRYGKALDNFYGPYIQLQKQYAKDLLTHRNPYTGTTYTKEPAILCVEINNENSLTTAPWDSLADLGEPWGPELQKQWNRWLAARYDDIDQARRAWGEVDEPLGAPMLAQPVAGRELDAWNLQAPAPAEATIQTSQDAPEGESFSIHCELTRPGSEEWHFQLNQRGISLEAGRLYTFSFWAKSDRPRTIRPEARLAIDPWDHLGLETAVQLTPRWQRFDLPFRATESHQDVCRVGWVMGNDVGSVWVSGASLRPGGVLGTAKSQSIAKGNVRLTRRVDTVQRQQDYLRFLMDTEQRYHVMMHDFLKLDLGLQAMVINTQASYGRTAGILRESRWSDFIDMHGYWQHPRFPGRPWDPSNWTIENTSMIGEPDGGRIGLIARHRVAAMPFSVSEYNHPAPNESAVEMFPILSSVAAMQDWDAIYQFSYMNSSETPEVPRIDSYFELANHPGHLVWLPIAKQIFRQGGVHPLATSMTLQIPTDAAHADESISDHWSAAGAQDDGLMNHRLQVKVGDTDAPVIHRTTVTDAAAATNQVRWQTGDNNVARPATFVVNAPTVRAAVGQLADRTIQLGDVSLIVRGLDKKYASFGLASLDNRPIETSKRMLLVLVGRVENTGMRWNESRTSVGTDWGDAPTIAEGISASVVIPGKVNVTSLSASGEPQTEVPVRLAGDRSGIKLGPKYKTLWYLVQRP</sequence>
<evidence type="ECO:0000256" key="2">
    <source>
        <dbReference type="ARBA" id="ARBA00012706"/>
    </source>
</evidence>
<dbReference type="RefSeq" id="WP_197203935.1">
    <property type="nucleotide sequence ID" value="NZ_SJPL01000001.1"/>
</dbReference>